<keyword evidence="2" id="KW-1185">Reference proteome</keyword>
<sequence length="186" mass="21745">MCSFKWFEVKFGKLHTRPRYHSKKEHEYAWLHTESRLLALTISVILQNSQFFEKIPEWSTYREGFIQRGFHVVFGRRSKGESAPLHRPLTPNRNSASVFPKPVFLSAQGPTVAAAFIFLLITSCRTSLLTLQQGRRFPRHALSPKRLVCTTAWKLRQQENKKKERNHLAVGRDRSGPVRIICWWTN</sequence>
<accession>A0AAV4P9L6</accession>
<gene>
    <name evidence="1" type="ORF">CEXT_12571</name>
</gene>
<name>A0AAV4P9L6_CAEEX</name>
<reference evidence="1 2" key="1">
    <citation type="submission" date="2021-06" db="EMBL/GenBank/DDBJ databases">
        <title>Caerostris extrusa draft genome.</title>
        <authorList>
            <person name="Kono N."/>
            <person name="Arakawa K."/>
        </authorList>
    </citation>
    <scope>NUCLEOTIDE SEQUENCE [LARGE SCALE GENOMIC DNA]</scope>
</reference>
<dbReference type="Proteomes" id="UP001054945">
    <property type="component" value="Unassembled WGS sequence"/>
</dbReference>
<proteinExistence type="predicted"/>
<evidence type="ECO:0000313" key="1">
    <source>
        <dbReference type="EMBL" id="GIX93703.1"/>
    </source>
</evidence>
<protein>
    <submittedName>
        <fullName evidence="1">Uncharacterized protein</fullName>
    </submittedName>
</protein>
<dbReference type="EMBL" id="BPLR01004288">
    <property type="protein sequence ID" value="GIX93703.1"/>
    <property type="molecule type" value="Genomic_DNA"/>
</dbReference>
<organism evidence="1 2">
    <name type="scientific">Caerostris extrusa</name>
    <name type="common">Bark spider</name>
    <name type="synonym">Caerostris bankana</name>
    <dbReference type="NCBI Taxonomy" id="172846"/>
    <lineage>
        <taxon>Eukaryota</taxon>
        <taxon>Metazoa</taxon>
        <taxon>Ecdysozoa</taxon>
        <taxon>Arthropoda</taxon>
        <taxon>Chelicerata</taxon>
        <taxon>Arachnida</taxon>
        <taxon>Araneae</taxon>
        <taxon>Araneomorphae</taxon>
        <taxon>Entelegynae</taxon>
        <taxon>Araneoidea</taxon>
        <taxon>Araneidae</taxon>
        <taxon>Caerostris</taxon>
    </lineage>
</organism>
<evidence type="ECO:0000313" key="2">
    <source>
        <dbReference type="Proteomes" id="UP001054945"/>
    </source>
</evidence>
<dbReference type="AlphaFoldDB" id="A0AAV4P9L6"/>
<comment type="caution">
    <text evidence="1">The sequence shown here is derived from an EMBL/GenBank/DDBJ whole genome shotgun (WGS) entry which is preliminary data.</text>
</comment>